<comment type="subunit">
    <text evidence="3 6">Monomer.</text>
</comment>
<evidence type="ECO:0000256" key="4">
    <source>
        <dbReference type="ARBA" id="ARBA00015552"/>
    </source>
</evidence>
<keyword evidence="6" id="KW-0460">Magnesium</keyword>
<protein>
    <recommendedName>
        <fullName evidence="4 6">Phosphatase NudJ</fullName>
        <ecNumber evidence="6">3.6.1.-</ecNumber>
    </recommendedName>
</protein>
<dbReference type="PANTHER" id="PTHR43222:SF11">
    <property type="entry name" value="PHOSPHATASE NUDJ"/>
    <property type="match status" value="1"/>
</dbReference>
<dbReference type="RefSeq" id="WP_343842589.1">
    <property type="nucleotide sequence ID" value="NZ_BAAAEI010000006.1"/>
</dbReference>
<dbReference type="CDD" id="cd03675">
    <property type="entry name" value="NUDIX_Hydrolase"/>
    <property type="match status" value="1"/>
</dbReference>
<dbReference type="PANTHER" id="PTHR43222">
    <property type="entry name" value="NUDIX HYDROLASE 23"/>
    <property type="match status" value="1"/>
</dbReference>
<dbReference type="InterPro" id="IPR015797">
    <property type="entry name" value="NUDIX_hydrolase-like_dom_sf"/>
</dbReference>
<evidence type="ECO:0000313" key="8">
    <source>
        <dbReference type="EMBL" id="GAA0347989.1"/>
    </source>
</evidence>
<evidence type="ECO:0000256" key="5">
    <source>
        <dbReference type="ARBA" id="ARBA00022801"/>
    </source>
</evidence>
<comment type="caution">
    <text evidence="8">The sequence shown here is derived from an EMBL/GenBank/DDBJ whole genome shotgun (WGS) entry which is preliminary data.</text>
</comment>
<dbReference type="InterPro" id="IPR020084">
    <property type="entry name" value="NUDIX_hydrolase_CS"/>
</dbReference>
<dbReference type="Proteomes" id="UP001501757">
    <property type="component" value="Unassembled WGS sequence"/>
</dbReference>
<dbReference type="EC" id="3.6.1.-" evidence="6"/>
<evidence type="ECO:0000259" key="7">
    <source>
        <dbReference type="PROSITE" id="PS51462"/>
    </source>
</evidence>
<dbReference type="Gene3D" id="3.90.79.10">
    <property type="entry name" value="Nucleoside Triphosphate Pyrophosphohydrolase"/>
    <property type="match status" value="1"/>
</dbReference>
<proteinExistence type="inferred from homology"/>
<dbReference type="PROSITE" id="PS51462">
    <property type="entry name" value="NUDIX"/>
    <property type="match status" value="1"/>
</dbReference>
<comment type="cofactor">
    <cofactor evidence="1 6">
        <name>Mg(2+)</name>
        <dbReference type="ChEBI" id="CHEBI:18420"/>
    </cofactor>
</comment>
<gene>
    <name evidence="6" type="primary">nudJ</name>
    <name evidence="8" type="ORF">GCM10009092_10460</name>
</gene>
<name>A0ABN0WWN7_9ALTE</name>
<keyword evidence="9" id="KW-1185">Reference proteome</keyword>
<feature type="domain" description="Nudix hydrolase" evidence="7">
    <location>
        <begin position="1"/>
        <end position="130"/>
    </location>
</feature>
<evidence type="ECO:0000256" key="1">
    <source>
        <dbReference type="ARBA" id="ARBA00001946"/>
    </source>
</evidence>
<dbReference type="Pfam" id="PF00293">
    <property type="entry name" value="NUDIX"/>
    <property type="match status" value="1"/>
</dbReference>
<sequence length="147" mass="16937">MFKPNVTVACVVEAQNRFLLVEEEILGESVFNQPAGHLEKDESIIDAAQRELFEETGLNLAPQFLVGTYLYPVARENLTFLRFCFGLRLTEAITASPVDTQIKACHWFTLEDIIQRQAQLRSPMVLRCIKDFRRGQQYDLGQFHYLP</sequence>
<evidence type="ECO:0000313" key="9">
    <source>
        <dbReference type="Proteomes" id="UP001501757"/>
    </source>
</evidence>
<dbReference type="GO" id="GO:0016787">
    <property type="term" value="F:hydrolase activity"/>
    <property type="evidence" value="ECO:0007669"/>
    <property type="project" value="UniProtKB-KW"/>
</dbReference>
<evidence type="ECO:0000256" key="2">
    <source>
        <dbReference type="ARBA" id="ARBA00007608"/>
    </source>
</evidence>
<dbReference type="InterPro" id="IPR033713">
    <property type="entry name" value="NudJ"/>
</dbReference>
<dbReference type="InterPro" id="IPR000086">
    <property type="entry name" value="NUDIX_hydrolase_dom"/>
</dbReference>
<evidence type="ECO:0000256" key="3">
    <source>
        <dbReference type="ARBA" id="ARBA00011245"/>
    </source>
</evidence>
<comment type="similarity">
    <text evidence="2 6">Belongs to the Nudix hydrolase family. NudJ subfamily.</text>
</comment>
<dbReference type="EMBL" id="BAAAEI010000006">
    <property type="protein sequence ID" value="GAA0347989.1"/>
    <property type="molecule type" value="Genomic_DNA"/>
</dbReference>
<evidence type="ECO:0000256" key="6">
    <source>
        <dbReference type="RuleBase" id="RU364043"/>
    </source>
</evidence>
<keyword evidence="5 6" id="KW-0378">Hydrolase</keyword>
<organism evidence="8 9">
    <name type="scientific">Bowmanella denitrificans</name>
    <dbReference type="NCBI Taxonomy" id="366582"/>
    <lineage>
        <taxon>Bacteria</taxon>
        <taxon>Pseudomonadati</taxon>
        <taxon>Pseudomonadota</taxon>
        <taxon>Gammaproteobacteria</taxon>
        <taxon>Alteromonadales</taxon>
        <taxon>Alteromonadaceae</taxon>
        <taxon>Bowmanella</taxon>
    </lineage>
</organism>
<reference evidence="8 9" key="1">
    <citation type="journal article" date="2019" name="Int. J. Syst. Evol. Microbiol.">
        <title>The Global Catalogue of Microorganisms (GCM) 10K type strain sequencing project: providing services to taxonomists for standard genome sequencing and annotation.</title>
        <authorList>
            <consortium name="The Broad Institute Genomics Platform"/>
            <consortium name="The Broad Institute Genome Sequencing Center for Infectious Disease"/>
            <person name="Wu L."/>
            <person name="Ma J."/>
        </authorList>
    </citation>
    <scope>NUCLEOTIDE SEQUENCE [LARGE SCALE GENOMIC DNA]</scope>
    <source>
        <strain evidence="8 9">JCM 13378</strain>
    </source>
</reference>
<dbReference type="PROSITE" id="PS00893">
    <property type="entry name" value="NUDIX_BOX"/>
    <property type="match status" value="1"/>
</dbReference>
<dbReference type="SUPFAM" id="SSF55811">
    <property type="entry name" value="Nudix"/>
    <property type="match status" value="1"/>
</dbReference>
<accession>A0ABN0WWN7</accession>